<comment type="caution">
    <text evidence="1">The sequence shown here is derived from an EMBL/GenBank/DDBJ whole genome shotgun (WGS) entry which is preliminary data.</text>
</comment>
<protein>
    <submittedName>
        <fullName evidence="1">Uncharacterized protein</fullName>
    </submittedName>
</protein>
<reference evidence="1 2" key="1">
    <citation type="submission" date="2016-08" db="EMBL/GenBank/DDBJ databases">
        <title>Whole genome sequence of Pseudomonas graminis strain UASWS1507, a potential biological control agent for agriculture.</title>
        <authorList>
            <person name="Crovadore J."/>
            <person name="Calmin G."/>
            <person name="Chablais R."/>
            <person name="Cochard B."/>
            <person name="Lefort F."/>
        </authorList>
    </citation>
    <scope>NUCLEOTIDE SEQUENCE [LARGE SCALE GENOMIC DNA]</scope>
    <source>
        <strain evidence="1 2">UASWS1507</strain>
    </source>
</reference>
<name>A0A1C2DYK5_9PSED</name>
<dbReference type="Proteomes" id="UP000095143">
    <property type="component" value="Unassembled WGS sequence"/>
</dbReference>
<gene>
    <name evidence="1" type="ORF">BBI10_14335</name>
</gene>
<organism evidence="1 2">
    <name type="scientific">Pseudomonas graminis</name>
    <dbReference type="NCBI Taxonomy" id="158627"/>
    <lineage>
        <taxon>Bacteria</taxon>
        <taxon>Pseudomonadati</taxon>
        <taxon>Pseudomonadota</taxon>
        <taxon>Gammaproteobacteria</taxon>
        <taxon>Pseudomonadales</taxon>
        <taxon>Pseudomonadaceae</taxon>
        <taxon>Pseudomonas</taxon>
    </lineage>
</organism>
<dbReference type="OrthoDB" id="6637274at2"/>
<evidence type="ECO:0000313" key="2">
    <source>
        <dbReference type="Proteomes" id="UP000095143"/>
    </source>
</evidence>
<accession>A0A1C2DYK5</accession>
<dbReference type="AlphaFoldDB" id="A0A1C2DYK5"/>
<dbReference type="EMBL" id="MDEN01000063">
    <property type="protein sequence ID" value="OCX19746.1"/>
    <property type="molecule type" value="Genomic_DNA"/>
</dbReference>
<proteinExistence type="predicted"/>
<evidence type="ECO:0000313" key="1">
    <source>
        <dbReference type="EMBL" id="OCX19746.1"/>
    </source>
</evidence>
<sequence length="365" mass="41593">MTSLKARLDELKTTKDIKSETLNSFDFLITDLRRQHREIASQHITLESRIRSSSQIRDEIESEIETLDLNEEARRAFISFSEICTTPSCGMFLVSSDSYGKSLLYLKDQMKDLEAVTVANIQQAEALQTKMTWLEGQIADLSAKRGIAEREAGIEMFIEAISKIASELFELELEKGQQQKYKSQEGKHLELLNRREAVQNELESLGKTREQSPDVMRFKLALAEKMARWLDILNSKNISREIQIDSDLKPILGSEKLGIIKGSSKARTVLAFHAALFEICTGNPISPFRTLIFDTPRQQEIHSEDLDAYIKELKVVALKNNAQVIFSTTSYRFEIDGATDEEWLPKFGGFEQPMYLGYFNNTLDS</sequence>